<dbReference type="GO" id="GO:0043565">
    <property type="term" value="F:sequence-specific DNA binding"/>
    <property type="evidence" value="ECO:0007669"/>
    <property type="project" value="InterPro"/>
</dbReference>
<evidence type="ECO:0000256" key="1">
    <source>
        <dbReference type="ARBA" id="ARBA00023015"/>
    </source>
</evidence>
<evidence type="ECO:0000256" key="2">
    <source>
        <dbReference type="ARBA" id="ARBA00023163"/>
    </source>
</evidence>
<protein>
    <submittedName>
        <fullName evidence="4">Transcriptional regulator FtrA</fullName>
    </submittedName>
</protein>
<dbReference type="NCBIfam" id="NF006902">
    <property type="entry name" value="PRK09393.1"/>
    <property type="match status" value="1"/>
</dbReference>
<evidence type="ECO:0000259" key="3">
    <source>
        <dbReference type="PROSITE" id="PS01124"/>
    </source>
</evidence>
<dbReference type="PANTHER" id="PTHR43130">
    <property type="entry name" value="ARAC-FAMILY TRANSCRIPTIONAL REGULATOR"/>
    <property type="match status" value="1"/>
</dbReference>
<dbReference type="OrthoDB" id="9803764at2"/>
<dbReference type="SMART" id="SM00342">
    <property type="entry name" value="HTH_ARAC"/>
    <property type="match status" value="1"/>
</dbReference>
<keyword evidence="1" id="KW-0805">Transcription regulation</keyword>
<dbReference type="SUPFAM" id="SSF52317">
    <property type="entry name" value="Class I glutamine amidotransferase-like"/>
    <property type="match status" value="1"/>
</dbReference>
<accession>A0A502FPQ8</accession>
<dbReference type="AlphaFoldDB" id="A0A502FPQ8"/>
<dbReference type="SUPFAM" id="SSF46689">
    <property type="entry name" value="Homeodomain-like"/>
    <property type="match status" value="2"/>
</dbReference>
<dbReference type="GO" id="GO:0003700">
    <property type="term" value="F:DNA-binding transcription factor activity"/>
    <property type="evidence" value="ECO:0007669"/>
    <property type="project" value="InterPro"/>
</dbReference>
<reference evidence="4 5" key="1">
    <citation type="journal article" date="2019" name="Environ. Microbiol.">
        <title>Species interactions and distinct microbial communities in high Arctic permafrost affected cryosols are associated with the CH4 and CO2 gas fluxes.</title>
        <authorList>
            <person name="Altshuler I."/>
            <person name="Hamel J."/>
            <person name="Turney S."/>
            <person name="Magnuson E."/>
            <person name="Levesque R."/>
            <person name="Greer C."/>
            <person name="Whyte L.G."/>
        </authorList>
    </citation>
    <scope>NUCLEOTIDE SEQUENCE [LARGE SCALE GENOMIC DNA]</scope>
    <source>
        <strain evidence="4 5">S13Y</strain>
    </source>
</reference>
<dbReference type="InterPro" id="IPR018060">
    <property type="entry name" value="HTH_AraC"/>
</dbReference>
<dbReference type="Gene3D" id="1.10.10.60">
    <property type="entry name" value="Homeodomain-like"/>
    <property type="match status" value="1"/>
</dbReference>
<dbReference type="Proteomes" id="UP000319486">
    <property type="component" value="Unassembled WGS sequence"/>
</dbReference>
<proteinExistence type="predicted"/>
<comment type="caution">
    <text evidence="4">The sequence shown here is derived from an EMBL/GenBank/DDBJ whole genome shotgun (WGS) entry which is preliminary data.</text>
</comment>
<dbReference type="PANTHER" id="PTHR43130:SF3">
    <property type="entry name" value="HTH-TYPE TRANSCRIPTIONAL REGULATOR RV1931C"/>
    <property type="match status" value="1"/>
</dbReference>
<dbReference type="CDD" id="cd03137">
    <property type="entry name" value="GATase1_AraC_1"/>
    <property type="match status" value="1"/>
</dbReference>
<dbReference type="InterPro" id="IPR002818">
    <property type="entry name" value="DJ-1/PfpI"/>
</dbReference>
<evidence type="ECO:0000313" key="4">
    <source>
        <dbReference type="EMBL" id="TPG05067.1"/>
    </source>
</evidence>
<dbReference type="Pfam" id="PF12833">
    <property type="entry name" value="HTH_18"/>
    <property type="match status" value="1"/>
</dbReference>
<keyword evidence="2" id="KW-0804">Transcription</keyword>
<dbReference type="Pfam" id="PF01965">
    <property type="entry name" value="DJ-1_PfpI"/>
    <property type="match status" value="1"/>
</dbReference>
<dbReference type="InterPro" id="IPR029062">
    <property type="entry name" value="Class_I_gatase-like"/>
</dbReference>
<dbReference type="EMBL" id="RCZO01000011">
    <property type="protein sequence ID" value="TPG05067.1"/>
    <property type="molecule type" value="Genomic_DNA"/>
</dbReference>
<gene>
    <name evidence="4" type="primary">ftrA</name>
    <name evidence="4" type="ORF">EAH88_16495</name>
</gene>
<feature type="domain" description="HTH araC/xylS-type" evidence="3">
    <location>
        <begin position="224"/>
        <end position="322"/>
    </location>
</feature>
<keyword evidence="5" id="KW-1185">Reference proteome</keyword>
<dbReference type="InterPro" id="IPR009057">
    <property type="entry name" value="Homeodomain-like_sf"/>
</dbReference>
<evidence type="ECO:0000313" key="5">
    <source>
        <dbReference type="Proteomes" id="UP000319486"/>
    </source>
</evidence>
<sequence>MPTPRRPHAKVNSRVAVLIYDGLCAFEFACAAEIFGMSRPELGPHWYRFETCAQQARAVRGQYGMQIKADGGLERLATAGTVIVPGWAGIDAPVPQRVVEALRNAHARGARLLSICSGSFVLAATGLLDGKRATTHWRYADALQQRYPSIRVDADVLYVDEGSLLTSAGSAAGLDLCLHLIRRDHGPDIANQVARRLVIPPHRDGGQAQFVKRPVQKHSHDKLARLMDAMRNRIDQSLPIAELARMAALSERTLIRRFKDATGTTPADWLTGVRLDRARELLEVSSHSIDSVAQLAGLGTAMTMRHHFRRRFGTSPSAYRRRFAGDAASQAHLREVTS</sequence>
<name>A0A502FPQ8_9GAMM</name>
<dbReference type="InterPro" id="IPR052158">
    <property type="entry name" value="INH-QAR"/>
</dbReference>
<organism evidence="4 5">
    <name type="scientific">Rhodanobacter glycinis</name>
    <dbReference type="NCBI Taxonomy" id="582702"/>
    <lineage>
        <taxon>Bacteria</taxon>
        <taxon>Pseudomonadati</taxon>
        <taxon>Pseudomonadota</taxon>
        <taxon>Gammaproteobacteria</taxon>
        <taxon>Lysobacterales</taxon>
        <taxon>Rhodanobacteraceae</taxon>
        <taxon>Rhodanobacter</taxon>
    </lineage>
</organism>
<dbReference type="Gene3D" id="3.40.50.880">
    <property type="match status" value="1"/>
</dbReference>
<dbReference type="PROSITE" id="PS01124">
    <property type="entry name" value="HTH_ARAC_FAMILY_2"/>
    <property type="match status" value="1"/>
</dbReference>